<keyword evidence="6" id="KW-0653">Protein transport</keyword>
<dbReference type="InterPro" id="IPR058584">
    <property type="entry name" value="IMB1_TNPO1-like_TPR"/>
</dbReference>
<dbReference type="Pfam" id="PF03810">
    <property type="entry name" value="IBN_N"/>
    <property type="match status" value="1"/>
</dbReference>
<keyword evidence="5" id="KW-0677">Repeat</keyword>
<name>A0A834VBA9_SARSC</name>
<accession>A0A834VBA9</accession>
<dbReference type="PANTHER" id="PTHR10527">
    <property type="entry name" value="IMPORTIN BETA"/>
    <property type="match status" value="1"/>
</dbReference>
<reference evidence="10" key="1">
    <citation type="journal article" date="2020" name="PLoS Negl. Trop. Dis.">
        <title>High-quality nuclear genome for Sarcoptes scabiei-A critical resource for a neglected parasite.</title>
        <authorList>
            <person name="Korhonen P.K."/>
            <person name="Gasser R.B."/>
            <person name="Ma G."/>
            <person name="Wang T."/>
            <person name="Stroehlein A.J."/>
            <person name="Young N.D."/>
            <person name="Ang C.S."/>
            <person name="Fernando D.D."/>
            <person name="Lu H.C."/>
            <person name="Taylor S."/>
            <person name="Reynolds S.L."/>
            <person name="Mofiz E."/>
            <person name="Najaraj S.H."/>
            <person name="Gowda H."/>
            <person name="Madugundu A."/>
            <person name="Renuse S."/>
            <person name="Holt D."/>
            <person name="Pandey A."/>
            <person name="Papenfuss A.T."/>
            <person name="Fischer K."/>
        </authorList>
    </citation>
    <scope>NUCLEOTIDE SEQUENCE [LARGE SCALE GENOMIC DNA]</scope>
</reference>
<dbReference type="InterPro" id="IPR011989">
    <property type="entry name" value="ARM-like"/>
</dbReference>
<dbReference type="SUPFAM" id="SSF48371">
    <property type="entry name" value="ARM repeat"/>
    <property type="match status" value="1"/>
</dbReference>
<dbReference type="Pfam" id="PF25574">
    <property type="entry name" value="TPR_IMB1"/>
    <property type="match status" value="1"/>
</dbReference>
<dbReference type="InterPro" id="IPR016024">
    <property type="entry name" value="ARM-type_fold"/>
</dbReference>
<dbReference type="GO" id="GO:0006606">
    <property type="term" value="P:protein import into nucleus"/>
    <property type="evidence" value="ECO:0007669"/>
    <property type="project" value="InterPro"/>
</dbReference>
<sequence>MNILHILEKAISQDQNEIRQAYELCEKYSLAHYGDYLTSLSQLLVNKTINGHIRTLAGLQIKNQLTSKDKNQQKLLAEKWYSLPLQTKNQVKINVINSLGTETGRPSAASQCIAYIISLEINQPQNDCAEIIKSLTLKATDKFSDEALKIACLEAIGYLRQEVKPEFLVVLSNEMLTAIVNNMRNDEPSNAIKLTATTALLNSLDHIKMNFETENERHFIMQVIQVAALECLVKIMSLFYQYMEHYMSPALFPITMQAINDVSHPDICLQGIEFWSNVCEEEIKLQYEASEAAEKGRPPQSTSKFYAKGALGFLVMPLLNTLLRQDEDADDDEWNPCKAASVCLALLAECTGDAIMPYVSPFFQNIRSTEWQHRDAALMALGSILDGPSKQNLFYIVEEAIPQVLAMTNDQHVCVRDTATWVLSVICQQIYEIVFKPSILKCVLDVLIATLKSEPRIAVHSCLAIGSLAENANDLANPNDSETVPDSNALSEYYEEIITHLFQCTERVDSLLNNLRSSAYEALIDMIKYCPKNQYGIVRKTSELIMDRLNRMAVVENASHLDQNYLDLQSLLCSTLQAILRRMSSEDALIIAESVVKTSLKILEICSKNGSINEDVIMMVSTLANSIEQHFKPFLPSFHEYLILGLKSYMNPHLLSVSIGFVNDLCQSLEKDIAPMCDEFLIVLMEILQNPEVPQTIKSQILDVFGDIALALGSLFEKFLNPVLQALCCAISAAAQTTFEMPEQLHDFWDSILHAFSGIVNTLKDENNKPNMNTMTIFRPHIPLVNQFIIYLAARYEELPDSVVASLAGLIGDLISLYNGEMFPLVDDQHVQQMLNTLKKSKQPKVKSAVAFVFREVKRAKAFPSQIINPPGPIFSAMQNTATASCSPWMNNEMMNNSSTIFPNNHRQIQDQQSASVPKSSLSSDNILMMPHVLQMKNFDHDYVNKNVFD</sequence>
<dbReference type="Pfam" id="PF13513">
    <property type="entry name" value="HEAT_EZ"/>
    <property type="match status" value="1"/>
</dbReference>
<evidence type="ECO:0000313" key="10">
    <source>
        <dbReference type="Proteomes" id="UP000070412"/>
    </source>
</evidence>
<proteinExistence type="inferred from homology"/>
<dbReference type="EnsemblMetazoa" id="SSS_608s_mrna">
    <property type="protein sequence ID" value="KAF7488969.1"/>
    <property type="gene ID" value="SSS_608"/>
</dbReference>
<dbReference type="Gene3D" id="1.25.10.10">
    <property type="entry name" value="Leucine-rich Repeat Variant"/>
    <property type="match status" value="1"/>
</dbReference>
<evidence type="ECO:0000313" key="9">
    <source>
        <dbReference type="EnsemblMetazoa" id="KAF7488969.1"/>
    </source>
</evidence>
<dbReference type="OrthoDB" id="10263328at2759"/>
<evidence type="ECO:0000256" key="3">
    <source>
        <dbReference type="ARBA" id="ARBA00022448"/>
    </source>
</evidence>
<evidence type="ECO:0000313" key="8">
    <source>
        <dbReference type="EMBL" id="KAF7488969.1"/>
    </source>
</evidence>
<dbReference type="AlphaFoldDB" id="A0A834VBA9"/>
<evidence type="ECO:0000256" key="4">
    <source>
        <dbReference type="ARBA" id="ARBA00022490"/>
    </source>
</evidence>
<evidence type="ECO:0000256" key="6">
    <source>
        <dbReference type="ARBA" id="ARBA00022927"/>
    </source>
</evidence>
<keyword evidence="10" id="KW-1185">Reference proteome</keyword>
<comment type="similarity">
    <text evidence="2">Belongs to the importin beta family. Importin beta-1 subfamily.</text>
</comment>
<feature type="domain" description="Importin N-terminal" evidence="7">
    <location>
        <begin position="21"/>
        <end position="101"/>
    </location>
</feature>
<dbReference type="GO" id="GO:0031267">
    <property type="term" value="F:small GTPase binding"/>
    <property type="evidence" value="ECO:0007669"/>
    <property type="project" value="InterPro"/>
</dbReference>
<keyword evidence="4" id="KW-0963">Cytoplasm</keyword>
<evidence type="ECO:0000259" key="7">
    <source>
        <dbReference type="PROSITE" id="PS50166"/>
    </source>
</evidence>
<dbReference type="EMBL" id="WVUK01000065">
    <property type="protein sequence ID" value="KAF7488969.1"/>
    <property type="molecule type" value="Genomic_DNA"/>
</dbReference>
<organism evidence="8">
    <name type="scientific">Sarcoptes scabiei</name>
    <name type="common">Itch mite</name>
    <name type="synonym">Acarus scabiei</name>
    <dbReference type="NCBI Taxonomy" id="52283"/>
    <lineage>
        <taxon>Eukaryota</taxon>
        <taxon>Metazoa</taxon>
        <taxon>Ecdysozoa</taxon>
        <taxon>Arthropoda</taxon>
        <taxon>Chelicerata</taxon>
        <taxon>Arachnida</taxon>
        <taxon>Acari</taxon>
        <taxon>Acariformes</taxon>
        <taxon>Sarcoptiformes</taxon>
        <taxon>Astigmata</taxon>
        <taxon>Psoroptidia</taxon>
        <taxon>Sarcoptoidea</taxon>
        <taxon>Sarcoptidae</taxon>
        <taxon>Sarcoptinae</taxon>
        <taxon>Sarcoptes</taxon>
    </lineage>
</organism>
<reference evidence="8" key="2">
    <citation type="submission" date="2020-01" db="EMBL/GenBank/DDBJ databases">
        <authorList>
            <person name="Korhonen P.K.K."/>
            <person name="Guangxu M.G."/>
            <person name="Wang T.W."/>
            <person name="Stroehlein A.J.S."/>
            <person name="Young N.D."/>
            <person name="Ang C.-S.A."/>
            <person name="Fernando D.W.F."/>
            <person name="Lu H.L."/>
            <person name="Taylor S.T."/>
            <person name="Ehtesham M.E.M."/>
            <person name="Najaraj S.H.N."/>
            <person name="Harsha G.H.G."/>
            <person name="Madugundu A.M."/>
            <person name="Renuse S.R."/>
            <person name="Holt D.H."/>
            <person name="Pandey A.P."/>
            <person name="Papenfuss A.P."/>
            <person name="Gasser R.B.G."/>
            <person name="Fischer K.F."/>
        </authorList>
    </citation>
    <scope>NUCLEOTIDE SEQUENCE</scope>
    <source>
        <strain evidence="8">SSS_KF_BRIS2020</strain>
    </source>
</reference>
<comment type="subcellular location">
    <subcellularLocation>
        <location evidence="1">Cytoplasm</location>
    </subcellularLocation>
</comment>
<evidence type="ECO:0000256" key="2">
    <source>
        <dbReference type="ARBA" id="ARBA00010907"/>
    </source>
</evidence>
<dbReference type="InterPro" id="IPR001494">
    <property type="entry name" value="Importin-beta_N"/>
</dbReference>
<dbReference type="Proteomes" id="UP000070412">
    <property type="component" value="Unassembled WGS sequence"/>
</dbReference>
<keyword evidence="3" id="KW-0813">Transport</keyword>
<protein>
    <submittedName>
        <fullName evidence="8">Importin subunit beta-1</fullName>
    </submittedName>
</protein>
<evidence type="ECO:0000256" key="1">
    <source>
        <dbReference type="ARBA" id="ARBA00004496"/>
    </source>
</evidence>
<dbReference type="InterPro" id="IPR040122">
    <property type="entry name" value="Importin_beta"/>
</dbReference>
<dbReference type="PROSITE" id="PS50166">
    <property type="entry name" value="IMPORTIN_B_NT"/>
    <property type="match status" value="1"/>
</dbReference>
<dbReference type="GO" id="GO:0005737">
    <property type="term" value="C:cytoplasm"/>
    <property type="evidence" value="ECO:0007669"/>
    <property type="project" value="UniProtKB-SubCell"/>
</dbReference>
<dbReference type="FunFam" id="1.25.10.10:FF:000027">
    <property type="entry name" value="Importin subunit beta-1"/>
    <property type="match status" value="1"/>
</dbReference>
<evidence type="ECO:0000256" key="5">
    <source>
        <dbReference type="ARBA" id="ARBA00022737"/>
    </source>
</evidence>
<reference evidence="9" key="3">
    <citation type="submission" date="2022-06" db="UniProtKB">
        <authorList>
            <consortium name="EnsemblMetazoa"/>
        </authorList>
    </citation>
    <scope>IDENTIFICATION</scope>
</reference>
<gene>
    <name evidence="8" type="primary">SSS_608g</name>
    <name evidence="8" type="ORF">SSS_608</name>
</gene>